<sequence length="547" mass="62735">MVQIAPTAPRAPRYKERSRISNNLVDLRNATMSSEKNYKPTVVSKVGVIRGVKANDGSYDMFMGIPFGRVLEDNPFGIAAPYPKFDHIFDANDDSAASPQQEEYTHTIIGSLDCLHLNIYVPHSKTPLAVIIWIFGGRYAIGFPGRFIYGPKYFMANQVILVTMNYRQGPYGFLCTNTPKIPGNQGLKDILLGLRWVKDNISEFGGDVNNITVFGESSGAMAIDLFLTLDETLFHKAILMSGTALRPLVVKKYDHTIQIRLAERLGFKTKDPNEAVAFLAKIHPHLVIKASEELRIIYRPCIEKNFEEVEQLIPNYPIRMPLKNLKGIPIMAGFCDAETMYRHYLKTPDEFGSDIIKIYLDTIFDLDNHRWAKDIVRQFYLGDEEFSREMLWEIIDFDSDISFIHPMQRRIKQFIENGAKVYQYLFKYCGDRNFVKKRARITEGGACHADEIAYLFDISYEETPSKTDQLVIDRMTAMWANFAKYGDPTPVVSPLLPLKWSPLTADHAHCMVIDSELTTISRPFHDRMAFWDLFYKVFGHKLRDLEK</sequence>
<keyword evidence="3 6" id="KW-0378">Hydrolase</keyword>
<name>A0A8J9VV10_9NEOP</name>
<feature type="domain" description="Carboxylesterase type B" evidence="7">
    <location>
        <begin position="40"/>
        <end position="531"/>
    </location>
</feature>
<keyword evidence="9" id="KW-1185">Reference proteome</keyword>
<evidence type="ECO:0000256" key="6">
    <source>
        <dbReference type="RuleBase" id="RU361235"/>
    </source>
</evidence>
<protein>
    <recommendedName>
        <fullName evidence="6">Carboxylic ester hydrolase</fullName>
        <ecNumber evidence="6">3.1.1.-</ecNumber>
    </recommendedName>
</protein>
<dbReference type="Gene3D" id="3.40.50.1820">
    <property type="entry name" value="alpha/beta hydrolase"/>
    <property type="match status" value="1"/>
</dbReference>
<proteinExistence type="inferred from homology"/>
<evidence type="ECO:0000256" key="3">
    <source>
        <dbReference type="ARBA" id="ARBA00022801"/>
    </source>
</evidence>
<gene>
    <name evidence="8" type="ORF">BINO364_LOCUS16129</name>
</gene>
<evidence type="ECO:0000256" key="5">
    <source>
        <dbReference type="ARBA" id="ARBA00023180"/>
    </source>
</evidence>
<comment type="similarity">
    <text evidence="1 6">Belongs to the type-B carboxylesterase/lipase family.</text>
</comment>
<dbReference type="GO" id="GO:0052689">
    <property type="term" value="F:carboxylic ester hydrolase activity"/>
    <property type="evidence" value="ECO:0007669"/>
    <property type="project" value="UniProtKB-KW"/>
</dbReference>
<dbReference type="SUPFAM" id="SSF53474">
    <property type="entry name" value="alpha/beta-Hydrolases"/>
    <property type="match status" value="1"/>
</dbReference>
<dbReference type="EMBL" id="OV170229">
    <property type="protein sequence ID" value="CAH0731233.1"/>
    <property type="molecule type" value="Genomic_DNA"/>
</dbReference>
<dbReference type="PANTHER" id="PTHR43142">
    <property type="entry name" value="CARBOXYLIC ESTER HYDROLASE"/>
    <property type="match status" value="1"/>
</dbReference>
<evidence type="ECO:0000256" key="2">
    <source>
        <dbReference type="ARBA" id="ARBA00022487"/>
    </source>
</evidence>
<reference evidence="8" key="1">
    <citation type="submission" date="2021-12" db="EMBL/GenBank/DDBJ databases">
        <authorList>
            <person name="Martin H S."/>
        </authorList>
    </citation>
    <scope>NUCLEOTIDE SEQUENCE</scope>
</reference>
<dbReference type="OrthoDB" id="19653at2759"/>
<dbReference type="EC" id="3.1.1.-" evidence="6"/>
<dbReference type="InterPro" id="IPR002018">
    <property type="entry name" value="CarbesteraseB"/>
</dbReference>
<dbReference type="PANTHER" id="PTHR43142:SF1">
    <property type="entry name" value="CARBOXYLIC ESTER HYDROLASE"/>
    <property type="match status" value="1"/>
</dbReference>
<dbReference type="InterPro" id="IPR019826">
    <property type="entry name" value="Carboxylesterase_B_AS"/>
</dbReference>
<dbReference type="Proteomes" id="UP000838878">
    <property type="component" value="Chromosome 9"/>
</dbReference>
<keyword evidence="5" id="KW-0325">Glycoprotein</keyword>
<dbReference type="InterPro" id="IPR029058">
    <property type="entry name" value="AB_hydrolase_fold"/>
</dbReference>
<evidence type="ECO:0000313" key="8">
    <source>
        <dbReference type="EMBL" id="CAH0731233.1"/>
    </source>
</evidence>
<evidence type="ECO:0000256" key="1">
    <source>
        <dbReference type="ARBA" id="ARBA00005964"/>
    </source>
</evidence>
<evidence type="ECO:0000256" key="4">
    <source>
        <dbReference type="ARBA" id="ARBA00023157"/>
    </source>
</evidence>
<keyword evidence="2" id="KW-0719">Serine esterase</keyword>
<accession>A0A8J9VV10</accession>
<keyword evidence="4" id="KW-1015">Disulfide bond</keyword>
<dbReference type="Pfam" id="PF00135">
    <property type="entry name" value="COesterase"/>
    <property type="match status" value="1"/>
</dbReference>
<evidence type="ECO:0000313" key="9">
    <source>
        <dbReference type="Proteomes" id="UP000838878"/>
    </source>
</evidence>
<feature type="non-terminal residue" evidence="8">
    <location>
        <position position="547"/>
    </location>
</feature>
<dbReference type="PROSITE" id="PS00122">
    <property type="entry name" value="CARBOXYLESTERASE_B_1"/>
    <property type="match status" value="1"/>
</dbReference>
<organism evidence="8 9">
    <name type="scientific">Brenthis ino</name>
    <name type="common">lesser marbled fritillary</name>
    <dbReference type="NCBI Taxonomy" id="405034"/>
    <lineage>
        <taxon>Eukaryota</taxon>
        <taxon>Metazoa</taxon>
        <taxon>Ecdysozoa</taxon>
        <taxon>Arthropoda</taxon>
        <taxon>Hexapoda</taxon>
        <taxon>Insecta</taxon>
        <taxon>Pterygota</taxon>
        <taxon>Neoptera</taxon>
        <taxon>Endopterygota</taxon>
        <taxon>Lepidoptera</taxon>
        <taxon>Glossata</taxon>
        <taxon>Ditrysia</taxon>
        <taxon>Papilionoidea</taxon>
        <taxon>Nymphalidae</taxon>
        <taxon>Heliconiinae</taxon>
        <taxon>Argynnini</taxon>
        <taxon>Brenthis</taxon>
    </lineage>
</organism>
<dbReference type="AlphaFoldDB" id="A0A8J9VV10"/>
<evidence type="ECO:0000259" key="7">
    <source>
        <dbReference type="Pfam" id="PF00135"/>
    </source>
</evidence>